<dbReference type="GO" id="GO:0070006">
    <property type="term" value="F:metalloaminopeptidase activity"/>
    <property type="evidence" value="ECO:0007669"/>
    <property type="project" value="InterPro"/>
</dbReference>
<feature type="active site" evidence="8">
    <location>
        <position position="281"/>
    </location>
</feature>
<comment type="caution">
    <text evidence="10">The sequence shown here is derived from an EMBL/GenBank/DDBJ whole genome shotgun (WGS) entry which is preliminary data.</text>
</comment>
<dbReference type="Proteomes" id="UP000317371">
    <property type="component" value="Unassembled WGS sequence"/>
</dbReference>
<protein>
    <recommendedName>
        <fullName evidence="8">Probable cytosol aminopeptidase</fullName>
        <ecNumber evidence="8">3.4.11.1</ecNumber>
    </recommendedName>
    <alternativeName>
        <fullName evidence="8">Leucine aminopeptidase</fullName>
        <shortName evidence="8">LAP</shortName>
        <ecNumber evidence="8">3.4.11.10</ecNumber>
    </alternativeName>
    <alternativeName>
        <fullName evidence="8">Leucyl aminopeptidase</fullName>
    </alternativeName>
</protein>
<evidence type="ECO:0000256" key="6">
    <source>
        <dbReference type="ARBA" id="ARBA00022801"/>
    </source>
</evidence>
<keyword evidence="6 8" id="KW-0378">Hydrolase</keyword>
<dbReference type="AlphaFoldDB" id="A0A540VC78"/>
<dbReference type="OrthoDB" id="9809354at2"/>
<dbReference type="NCBIfam" id="NF002074">
    <property type="entry name" value="PRK00913.1-4"/>
    <property type="match status" value="1"/>
</dbReference>
<dbReference type="InterPro" id="IPR000819">
    <property type="entry name" value="Peptidase_M17_C"/>
</dbReference>
<feature type="binding site" evidence="8">
    <location>
        <position position="269"/>
    </location>
    <ligand>
        <name>Mn(2+)</name>
        <dbReference type="ChEBI" id="CHEBI:29035"/>
        <label>2</label>
    </ligand>
</feature>
<dbReference type="CDD" id="cd00433">
    <property type="entry name" value="Peptidase_M17"/>
    <property type="match status" value="1"/>
</dbReference>
<dbReference type="Pfam" id="PF02789">
    <property type="entry name" value="Peptidase_M17_N"/>
    <property type="match status" value="1"/>
</dbReference>
<evidence type="ECO:0000256" key="5">
    <source>
        <dbReference type="ARBA" id="ARBA00022670"/>
    </source>
</evidence>
<comment type="catalytic activity">
    <reaction evidence="2 8">
        <text>Release of an N-terminal amino acid, preferentially leucine, but not glutamic or aspartic acids.</text>
        <dbReference type="EC" id="3.4.11.10"/>
    </reaction>
</comment>
<dbReference type="InParanoid" id="A0A540VC78"/>
<reference evidence="10 11" key="1">
    <citation type="submission" date="2019-06" db="EMBL/GenBank/DDBJ databases">
        <title>Genome sequence of Litorilinea aerophila BAA-2444.</title>
        <authorList>
            <person name="Maclea K.S."/>
            <person name="Maurais E.G."/>
            <person name="Iannazzi L.C."/>
        </authorList>
    </citation>
    <scope>NUCLEOTIDE SEQUENCE [LARGE SCALE GENOMIC DNA]</scope>
    <source>
        <strain evidence="10 11">ATCC BAA-2444</strain>
    </source>
</reference>
<feature type="binding site" evidence="8">
    <location>
        <position position="353"/>
    </location>
    <ligand>
        <name>Mn(2+)</name>
        <dbReference type="ChEBI" id="CHEBI:29035"/>
        <label>2</label>
    </ligand>
</feature>
<dbReference type="Gene3D" id="3.40.220.10">
    <property type="entry name" value="Leucine Aminopeptidase, subunit E, domain 1"/>
    <property type="match status" value="1"/>
</dbReference>
<comment type="similarity">
    <text evidence="3 8">Belongs to the peptidase M17 family.</text>
</comment>
<feature type="domain" description="Cytosol aminopeptidase" evidence="9">
    <location>
        <begin position="349"/>
        <end position="356"/>
    </location>
</feature>
<dbReference type="EC" id="3.4.11.1" evidence="8"/>
<keyword evidence="11" id="KW-1185">Reference proteome</keyword>
<evidence type="ECO:0000256" key="2">
    <source>
        <dbReference type="ARBA" id="ARBA00000967"/>
    </source>
</evidence>
<evidence type="ECO:0000256" key="3">
    <source>
        <dbReference type="ARBA" id="ARBA00009528"/>
    </source>
</evidence>
<keyword evidence="8" id="KW-0464">Manganese</keyword>
<dbReference type="PRINTS" id="PR00481">
    <property type="entry name" value="LAMNOPPTDASE"/>
</dbReference>
<comment type="subcellular location">
    <subcellularLocation>
        <location evidence="8">Cytoplasm</location>
    </subcellularLocation>
</comment>
<dbReference type="EC" id="3.4.11.10" evidence="8"/>
<dbReference type="PANTHER" id="PTHR11963:SF23">
    <property type="entry name" value="CYTOSOL AMINOPEPTIDASE"/>
    <property type="match status" value="1"/>
</dbReference>
<keyword evidence="8" id="KW-0963">Cytoplasm</keyword>
<keyword evidence="8" id="KW-0479">Metal-binding</keyword>
<dbReference type="RefSeq" id="WP_141611292.1">
    <property type="nucleotide sequence ID" value="NZ_VIGC02000024.1"/>
</dbReference>
<comment type="catalytic activity">
    <reaction evidence="1 8">
        <text>Release of an N-terminal amino acid, Xaa-|-Yaa-, in which Xaa is preferably Leu, but may be other amino acids including Pro although not Arg or Lys, and Yaa may be Pro. Amino acid amides and methyl esters are also readily hydrolyzed, but rates on arylamides are exceedingly low.</text>
        <dbReference type="EC" id="3.4.11.1"/>
    </reaction>
</comment>
<dbReference type="GO" id="GO:0030145">
    <property type="term" value="F:manganese ion binding"/>
    <property type="evidence" value="ECO:0007669"/>
    <property type="project" value="UniProtKB-UniRule"/>
</dbReference>
<dbReference type="PANTHER" id="PTHR11963">
    <property type="entry name" value="LEUCINE AMINOPEPTIDASE-RELATED"/>
    <property type="match status" value="1"/>
</dbReference>
<keyword evidence="5 8" id="KW-0645">Protease</keyword>
<evidence type="ECO:0000313" key="10">
    <source>
        <dbReference type="EMBL" id="TQE94374.1"/>
    </source>
</evidence>
<dbReference type="InterPro" id="IPR043472">
    <property type="entry name" value="Macro_dom-like"/>
</dbReference>
<evidence type="ECO:0000313" key="11">
    <source>
        <dbReference type="Proteomes" id="UP000317371"/>
    </source>
</evidence>
<accession>A0A540VC78</accession>
<keyword evidence="4 8" id="KW-0031">Aminopeptidase</keyword>
<comment type="function">
    <text evidence="7 8">Presumably involved in the processing and regular turnover of intracellular proteins. Catalyzes the removal of unsubstituted N-terminal amino acids from various peptides.</text>
</comment>
<evidence type="ECO:0000256" key="7">
    <source>
        <dbReference type="ARBA" id="ARBA00049972"/>
    </source>
</evidence>
<name>A0A540VC78_9CHLR</name>
<organism evidence="10 11">
    <name type="scientific">Litorilinea aerophila</name>
    <dbReference type="NCBI Taxonomy" id="1204385"/>
    <lineage>
        <taxon>Bacteria</taxon>
        <taxon>Bacillati</taxon>
        <taxon>Chloroflexota</taxon>
        <taxon>Caldilineae</taxon>
        <taxon>Caldilineales</taxon>
        <taxon>Caldilineaceae</taxon>
        <taxon>Litorilinea</taxon>
    </lineage>
</organism>
<dbReference type="SUPFAM" id="SSF52949">
    <property type="entry name" value="Macro domain-like"/>
    <property type="match status" value="1"/>
</dbReference>
<evidence type="ECO:0000256" key="1">
    <source>
        <dbReference type="ARBA" id="ARBA00000135"/>
    </source>
</evidence>
<dbReference type="NCBIfam" id="NF002077">
    <property type="entry name" value="PRK00913.2-4"/>
    <property type="match status" value="1"/>
</dbReference>
<dbReference type="HAMAP" id="MF_00181">
    <property type="entry name" value="Cytosol_peptidase_M17"/>
    <property type="match status" value="1"/>
</dbReference>
<dbReference type="EMBL" id="VIGC01000024">
    <property type="protein sequence ID" value="TQE94374.1"/>
    <property type="molecule type" value="Genomic_DNA"/>
</dbReference>
<dbReference type="GO" id="GO:0006508">
    <property type="term" value="P:proteolysis"/>
    <property type="evidence" value="ECO:0007669"/>
    <property type="project" value="UniProtKB-KW"/>
</dbReference>
<feature type="binding site" evidence="8">
    <location>
        <position position="274"/>
    </location>
    <ligand>
        <name>Mn(2+)</name>
        <dbReference type="ChEBI" id="CHEBI:29035"/>
        <label>1</label>
    </ligand>
</feature>
<evidence type="ECO:0000256" key="8">
    <source>
        <dbReference type="HAMAP-Rule" id="MF_00181"/>
    </source>
</evidence>
<proteinExistence type="inferred from homology"/>
<feature type="binding site" evidence="8">
    <location>
        <position position="353"/>
    </location>
    <ligand>
        <name>Mn(2+)</name>
        <dbReference type="ChEBI" id="CHEBI:29035"/>
        <label>1</label>
    </ligand>
</feature>
<evidence type="ECO:0000259" key="9">
    <source>
        <dbReference type="PROSITE" id="PS00631"/>
    </source>
</evidence>
<dbReference type="NCBIfam" id="NF002073">
    <property type="entry name" value="PRK00913.1-2"/>
    <property type="match status" value="1"/>
</dbReference>
<dbReference type="InterPro" id="IPR011356">
    <property type="entry name" value="Leucine_aapep/pepB"/>
</dbReference>
<feature type="active site" evidence="8">
    <location>
        <position position="355"/>
    </location>
</feature>
<dbReference type="InterPro" id="IPR023042">
    <property type="entry name" value="Peptidase_M17_leu_NH2_pept"/>
</dbReference>
<feature type="binding site" evidence="8">
    <location>
        <position position="292"/>
    </location>
    <ligand>
        <name>Mn(2+)</name>
        <dbReference type="ChEBI" id="CHEBI:29035"/>
        <label>2</label>
    </ligand>
</feature>
<dbReference type="PROSITE" id="PS00631">
    <property type="entry name" value="CYTOSOL_AP"/>
    <property type="match status" value="1"/>
</dbReference>
<dbReference type="FunCoup" id="A0A540VC78">
    <property type="interactions" value="317"/>
</dbReference>
<dbReference type="Gene3D" id="3.40.630.10">
    <property type="entry name" value="Zn peptidases"/>
    <property type="match status" value="1"/>
</dbReference>
<feature type="binding site" evidence="8">
    <location>
        <position position="274"/>
    </location>
    <ligand>
        <name>Mn(2+)</name>
        <dbReference type="ChEBI" id="CHEBI:29035"/>
        <label>2</label>
    </ligand>
</feature>
<dbReference type="Pfam" id="PF00883">
    <property type="entry name" value="Peptidase_M17"/>
    <property type="match status" value="1"/>
</dbReference>
<dbReference type="SUPFAM" id="SSF53187">
    <property type="entry name" value="Zn-dependent exopeptidases"/>
    <property type="match status" value="1"/>
</dbReference>
<comment type="cofactor">
    <cofactor evidence="8">
        <name>Mn(2+)</name>
        <dbReference type="ChEBI" id="CHEBI:29035"/>
    </cofactor>
    <text evidence="8">Binds 2 manganese ions per subunit.</text>
</comment>
<evidence type="ECO:0000256" key="4">
    <source>
        <dbReference type="ARBA" id="ARBA00022438"/>
    </source>
</evidence>
<feature type="binding site" evidence="8">
    <location>
        <position position="351"/>
    </location>
    <ligand>
        <name>Mn(2+)</name>
        <dbReference type="ChEBI" id="CHEBI:29035"/>
        <label>1</label>
    </ligand>
</feature>
<sequence>MIQLQVVQGNIVQQEADCIVVNLFAGVTEPAGATGALDRALDGAIRRLIQSGDFSGEAGTTATLYTSGQIPAPRVLVVGLGPQERFDLHAARKAAATAARALGRMKGVRRFATVVHGGGAGGLEPTDAAQALAEGTLLADYTPPQYKREPQSSHLETCTVVEFDAARVDAVAAGVQAGQAIATGVYRARDYISEPPNVLTPVEFARRAQAMAEEVGLRCTVLGEAEMRELKMGMLLAVSQGSANEAQLIILEHAPAGSEAQQPLVLVGKGITFDTGGISLKPSANMWYMKDDMSGAAAVIGALEAIARLGLPRRVIGVAACVENMPDGAAYRPGDILTSMTGKTAEIISTDAEGRLVLADALGYVARFNPAAVVDLATLTGAIGVALGTQAAGLFANDEALQQALLGAADRSGERLWPMPLYDEYKEEIKSDMAEVKNSGGRDGGVATSAKFLEHFTEGYPWAHLDIAAMAWAKSDQNPLIPKGAAGYGVRLLVELAKAY</sequence>
<dbReference type="GO" id="GO:0005737">
    <property type="term" value="C:cytoplasm"/>
    <property type="evidence" value="ECO:0007669"/>
    <property type="project" value="UniProtKB-SubCell"/>
</dbReference>
<gene>
    <name evidence="8" type="primary">pepA</name>
    <name evidence="10" type="ORF">FKZ61_16695</name>
</gene>
<dbReference type="InterPro" id="IPR008283">
    <property type="entry name" value="Peptidase_M17_N"/>
</dbReference>